<keyword evidence="3" id="KW-0547">Nucleotide-binding</keyword>
<dbReference type="EMBL" id="JAPCID010000063">
    <property type="protein sequence ID" value="MDA0141721.1"/>
    <property type="molecule type" value="Genomic_DNA"/>
</dbReference>
<evidence type="ECO:0000256" key="5">
    <source>
        <dbReference type="ARBA" id="ARBA00022970"/>
    </source>
</evidence>
<name>A0ABT4RT50_9ACTN</name>
<dbReference type="InterPro" id="IPR003593">
    <property type="entry name" value="AAA+_ATPase"/>
</dbReference>
<evidence type="ECO:0000256" key="2">
    <source>
        <dbReference type="ARBA" id="ARBA00022448"/>
    </source>
</evidence>
<evidence type="ECO:0000259" key="6">
    <source>
        <dbReference type="PROSITE" id="PS50893"/>
    </source>
</evidence>
<dbReference type="SUPFAM" id="SSF52540">
    <property type="entry name" value="P-loop containing nucleoside triphosphate hydrolases"/>
    <property type="match status" value="1"/>
</dbReference>
<dbReference type="Gene3D" id="3.40.50.300">
    <property type="entry name" value="P-loop containing nucleotide triphosphate hydrolases"/>
    <property type="match status" value="1"/>
</dbReference>
<keyword evidence="2" id="KW-0813">Transport</keyword>
<reference evidence="7" key="1">
    <citation type="submission" date="2022-10" db="EMBL/GenBank/DDBJ databases">
        <title>The WGS of Solirubrobacter sp. CPCC 204708.</title>
        <authorList>
            <person name="Jiang Z."/>
        </authorList>
    </citation>
    <scope>NUCLEOTIDE SEQUENCE</scope>
    <source>
        <strain evidence="7">CPCC 204708</strain>
    </source>
</reference>
<evidence type="ECO:0000256" key="1">
    <source>
        <dbReference type="ARBA" id="ARBA00005417"/>
    </source>
</evidence>
<comment type="caution">
    <text evidence="7">The sequence shown here is derived from an EMBL/GenBank/DDBJ whole genome shotgun (WGS) entry which is preliminary data.</text>
</comment>
<dbReference type="Pfam" id="PF00005">
    <property type="entry name" value="ABC_tran"/>
    <property type="match status" value="1"/>
</dbReference>
<dbReference type="InterPro" id="IPR052156">
    <property type="entry name" value="BCAA_Transport_ATP-bd_LivF"/>
</dbReference>
<evidence type="ECO:0000256" key="3">
    <source>
        <dbReference type="ARBA" id="ARBA00022741"/>
    </source>
</evidence>
<dbReference type="Proteomes" id="UP001147700">
    <property type="component" value="Unassembled WGS sequence"/>
</dbReference>
<dbReference type="PROSITE" id="PS50893">
    <property type="entry name" value="ABC_TRANSPORTER_2"/>
    <property type="match status" value="1"/>
</dbReference>
<dbReference type="PANTHER" id="PTHR43820:SF2">
    <property type="entry name" value="ABC TRANSPORTER ATP-BINDING PROTEIN"/>
    <property type="match status" value="1"/>
</dbReference>
<feature type="domain" description="ABC transporter" evidence="6">
    <location>
        <begin position="6"/>
        <end position="236"/>
    </location>
</feature>
<comment type="similarity">
    <text evidence="1">Belongs to the ABC transporter superfamily.</text>
</comment>
<keyword evidence="4 7" id="KW-0067">ATP-binding</keyword>
<dbReference type="InterPro" id="IPR003439">
    <property type="entry name" value="ABC_transporter-like_ATP-bd"/>
</dbReference>
<sequence length="243" mass="25454">MSEPLLVIEDLHAYYGTAHVVEGASLTMGAEPVALIGRNGMGKSTLCKALSGTLGVNGRTTGSVRLDGADIQGKAAHKIAKAGVGYVPQGRRLFQSLTVDEHLQIVGASSKAAWTPKRVYELFPRLAERKHVSGTSLSGGEQEMLSIGRALLTNPKLLIMDEPSEGLAPTVVETLIETIKDLAAAGMGLLVVEQNLGVATALADRVVVMVSGSIATETTSGQLLSDPEQQKRYLGVEPLAEAA</sequence>
<dbReference type="RefSeq" id="WP_202957997.1">
    <property type="nucleotide sequence ID" value="NZ_JAPCID010000063.1"/>
</dbReference>
<evidence type="ECO:0000313" key="8">
    <source>
        <dbReference type="Proteomes" id="UP001147700"/>
    </source>
</evidence>
<dbReference type="PANTHER" id="PTHR43820">
    <property type="entry name" value="HIGH-AFFINITY BRANCHED-CHAIN AMINO ACID TRANSPORT ATP-BINDING PROTEIN LIVF"/>
    <property type="match status" value="1"/>
</dbReference>
<evidence type="ECO:0000313" key="7">
    <source>
        <dbReference type="EMBL" id="MDA0141721.1"/>
    </source>
</evidence>
<dbReference type="GO" id="GO:0005524">
    <property type="term" value="F:ATP binding"/>
    <property type="evidence" value="ECO:0007669"/>
    <property type="project" value="UniProtKB-KW"/>
</dbReference>
<keyword evidence="5" id="KW-0029">Amino-acid transport</keyword>
<dbReference type="InterPro" id="IPR027417">
    <property type="entry name" value="P-loop_NTPase"/>
</dbReference>
<dbReference type="CDD" id="cd03224">
    <property type="entry name" value="ABC_TM1139_LivF_branched"/>
    <property type="match status" value="1"/>
</dbReference>
<protein>
    <submittedName>
        <fullName evidence="7">ABC transporter ATP-binding protein</fullName>
    </submittedName>
</protein>
<gene>
    <name evidence="7" type="ORF">OJ962_29790</name>
</gene>
<dbReference type="SMART" id="SM00382">
    <property type="entry name" value="AAA"/>
    <property type="match status" value="1"/>
</dbReference>
<organism evidence="7 8">
    <name type="scientific">Solirubrobacter deserti</name>
    <dbReference type="NCBI Taxonomy" id="2282478"/>
    <lineage>
        <taxon>Bacteria</taxon>
        <taxon>Bacillati</taxon>
        <taxon>Actinomycetota</taxon>
        <taxon>Thermoleophilia</taxon>
        <taxon>Solirubrobacterales</taxon>
        <taxon>Solirubrobacteraceae</taxon>
        <taxon>Solirubrobacter</taxon>
    </lineage>
</organism>
<keyword evidence="8" id="KW-1185">Reference proteome</keyword>
<accession>A0ABT4RT50</accession>
<proteinExistence type="inferred from homology"/>
<evidence type="ECO:0000256" key="4">
    <source>
        <dbReference type="ARBA" id="ARBA00022840"/>
    </source>
</evidence>